<name>H1KV23_METEX</name>
<dbReference type="Proteomes" id="UP000004382">
    <property type="component" value="Unassembled WGS sequence"/>
</dbReference>
<dbReference type="AlphaFoldDB" id="H1KV23"/>
<comment type="caution">
    <text evidence="1">The sequence shown here is derived from an EMBL/GenBank/DDBJ whole genome shotgun (WGS) entry which is preliminary data.</text>
</comment>
<reference evidence="1 2" key="1">
    <citation type="submission" date="2011-09" db="EMBL/GenBank/DDBJ databases">
        <title>The draft genome of Methylobacterium extorquens DSM 13060.</title>
        <authorList>
            <consortium name="US DOE Joint Genome Institute (JGI-PGF)"/>
            <person name="Lucas S."/>
            <person name="Han J."/>
            <person name="Lapidus A."/>
            <person name="Cheng J.-F."/>
            <person name="Goodwin L."/>
            <person name="Pitluck S."/>
            <person name="Peters L."/>
            <person name="Land M.L."/>
            <person name="Hauser L."/>
            <person name="Koskimaki J."/>
            <person name="Halonen O."/>
            <person name="Pirttila A."/>
            <person name="Frank C."/>
            <person name="Woyke T.J."/>
        </authorList>
    </citation>
    <scope>NUCLEOTIDE SEQUENCE [LARGE SCALE GENOMIC DNA]</scope>
    <source>
        <strain evidence="1 2">DSM 13060</strain>
    </source>
</reference>
<organism evidence="1 2">
    <name type="scientific">Methylorubrum extorquens DSM 13060</name>
    <dbReference type="NCBI Taxonomy" id="882800"/>
    <lineage>
        <taxon>Bacteria</taxon>
        <taxon>Pseudomonadati</taxon>
        <taxon>Pseudomonadota</taxon>
        <taxon>Alphaproteobacteria</taxon>
        <taxon>Hyphomicrobiales</taxon>
        <taxon>Methylobacteriaceae</taxon>
        <taxon>Methylorubrum</taxon>
    </lineage>
</organism>
<gene>
    <name evidence="1" type="ORF">MetexDRAFT_6486</name>
</gene>
<dbReference type="RefSeq" id="WP_003607206.1">
    <property type="nucleotide sequence ID" value="NZ_AGJK01000447.1"/>
</dbReference>
<sequence length="161" mass="17426">MSETLTLAIDGGAITTPSYESHRRGKNWIARLTGPNAAKMEREFLDMRRRIVDLGDVQRGDAIEVGLDYYNARGAKRPDRDYYVVLSRSETELALEEHATAAQVIKAARVLREADSSEIDPGGLQVSVTLTRDEVIDLARLVETAGGPASVLTALSAALGA</sequence>
<proteinExistence type="predicted"/>
<dbReference type="EMBL" id="AGJK01000447">
    <property type="protein sequence ID" value="EHP77558.1"/>
    <property type="molecule type" value="Genomic_DNA"/>
</dbReference>
<evidence type="ECO:0000313" key="2">
    <source>
        <dbReference type="Proteomes" id="UP000004382"/>
    </source>
</evidence>
<dbReference type="PATRIC" id="fig|882800.3.peg.6184"/>
<accession>H1KV23</accession>
<evidence type="ECO:0000313" key="1">
    <source>
        <dbReference type="EMBL" id="EHP77558.1"/>
    </source>
</evidence>
<protein>
    <submittedName>
        <fullName evidence="1">Uncharacterized protein</fullName>
    </submittedName>
</protein>